<evidence type="ECO:0008006" key="3">
    <source>
        <dbReference type="Google" id="ProtNLM"/>
    </source>
</evidence>
<reference evidence="1 2" key="1">
    <citation type="journal article" date="2024" name="Commun. Biol.">
        <title>Comparative genomic analysis of thermophilic fungi reveals convergent evolutionary adaptations and gene losses.</title>
        <authorList>
            <person name="Steindorff A.S."/>
            <person name="Aguilar-Pontes M.V."/>
            <person name="Robinson A.J."/>
            <person name="Andreopoulos B."/>
            <person name="LaButti K."/>
            <person name="Kuo A."/>
            <person name="Mondo S."/>
            <person name="Riley R."/>
            <person name="Otillar R."/>
            <person name="Haridas S."/>
            <person name="Lipzen A."/>
            <person name="Grimwood J."/>
            <person name="Schmutz J."/>
            <person name="Clum A."/>
            <person name="Reid I.D."/>
            <person name="Moisan M.C."/>
            <person name="Butler G."/>
            <person name="Nguyen T.T.M."/>
            <person name="Dewar K."/>
            <person name="Conant G."/>
            <person name="Drula E."/>
            <person name="Henrissat B."/>
            <person name="Hansel C."/>
            <person name="Singer S."/>
            <person name="Hutchinson M.I."/>
            <person name="de Vries R.P."/>
            <person name="Natvig D.O."/>
            <person name="Powell A.J."/>
            <person name="Tsang A."/>
            <person name="Grigoriev I.V."/>
        </authorList>
    </citation>
    <scope>NUCLEOTIDE SEQUENCE [LARGE SCALE GENOMIC DNA]</scope>
    <source>
        <strain evidence="1 2">ATCC 22073</strain>
    </source>
</reference>
<dbReference type="EMBL" id="JAZGUE010000005">
    <property type="protein sequence ID" value="KAL2266001.1"/>
    <property type="molecule type" value="Genomic_DNA"/>
</dbReference>
<dbReference type="Pfam" id="PF07823">
    <property type="entry name" value="CPDase"/>
    <property type="match status" value="1"/>
</dbReference>
<dbReference type="SUPFAM" id="SSF55144">
    <property type="entry name" value="LigT-like"/>
    <property type="match status" value="1"/>
</dbReference>
<dbReference type="PANTHER" id="PTHR28141:SF1">
    <property type="entry name" value="2',3'-CYCLIC-NUCLEOTIDE 3'-PHOSPHODIESTERASE"/>
    <property type="match status" value="1"/>
</dbReference>
<organism evidence="1 2">
    <name type="scientific">Remersonia thermophila</name>
    <dbReference type="NCBI Taxonomy" id="72144"/>
    <lineage>
        <taxon>Eukaryota</taxon>
        <taxon>Fungi</taxon>
        <taxon>Dikarya</taxon>
        <taxon>Ascomycota</taxon>
        <taxon>Pezizomycotina</taxon>
        <taxon>Sordariomycetes</taxon>
        <taxon>Sordariomycetidae</taxon>
        <taxon>Sordariales</taxon>
        <taxon>Sordariales incertae sedis</taxon>
        <taxon>Remersonia</taxon>
    </lineage>
</organism>
<comment type="caution">
    <text evidence="1">The sequence shown here is derived from an EMBL/GenBank/DDBJ whole genome shotgun (WGS) entry which is preliminary data.</text>
</comment>
<dbReference type="Gene3D" id="3.90.1140.10">
    <property type="entry name" value="Cyclic phosphodiesterase"/>
    <property type="match status" value="1"/>
</dbReference>
<dbReference type="Proteomes" id="UP001600064">
    <property type="component" value="Unassembled WGS sequence"/>
</dbReference>
<dbReference type="RefSeq" id="XP_070864728.1">
    <property type="nucleotide sequence ID" value="XM_071011944.1"/>
</dbReference>
<dbReference type="PANTHER" id="PTHR28141">
    <property type="entry name" value="2',3'-CYCLIC-NUCLEOTIDE 3'-PHOSPHODIESTERASE"/>
    <property type="match status" value="1"/>
</dbReference>
<dbReference type="InterPro" id="IPR009097">
    <property type="entry name" value="Cyclic_Pdiesterase"/>
</dbReference>
<protein>
    <recommendedName>
        <fullName evidence="3">2',3'-cyclic-nucleotide 3'-phosphodiesterase</fullName>
    </recommendedName>
</protein>
<name>A0ABR4D819_9PEZI</name>
<proteinExistence type="predicted"/>
<keyword evidence="2" id="KW-1185">Reference proteome</keyword>
<evidence type="ECO:0000313" key="2">
    <source>
        <dbReference type="Proteomes" id="UP001600064"/>
    </source>
</evidence>
<accession>A0ABR4D819</accession>
<dbReference type="InterPro" id="IPR012386">
    <property type="entry name" value="Cyclic-nucl_3Pdiesterase"/>
</dbReference>
<dbReference type="GeneID" id="98126588"/>
<gene>
    <name evidence="1" type="ORF">VTJ83DRAFT_5353</name>
</gene>
<evidence type="ECO:0000313" key="1">
    <source>
        <dbReference type="EMBL" id="KAL2266001.1"/>
    </source>
</evidence>
<sequence>MASQTFSIWLLPPPSHPLRPLLSDLIHRTLPGAFPHLAASPTANPPVAPHFFPPHITLASSIPAAHTAEDAPGGPQAFLERVFAPLLQGNDDDGEKTGFKVRVRPGEVDGQDHFFRRCFVRIGLDGGVRTLAGVATAGAVLGEEVSVVGTGADGELEVSFGEKTQQWLRWWEEAYGPHLSLMYGDQPISGETLKKVAEMVREAGVRPAKDVVQDESQHDGEGWEGGEIWLVPTYKPISEWSKPIATIQL</sequence>